<reference evidence="1 4" key="3">
    <citation type="submission" date="2020-05" db="EMBL/GenBank/DDBJ databases">
        <title>Draft Genome Sequence of Ochrobactrum soli Isolated from Stable Fly Gut.</title>
        <authorList>
            <person name="Pileggi M.T."/>
            <person name="Vazhakkala L.J."/>
            <person name="Wong C.N."/>
        </authorList>
    </citation>
    <scope>NUCLEOTIDE SEQUENCE [LARGE SCALE GENOMIC DNA]</scope>
    <source>
        <strain evidence="1 4">MTP-C0764</strain>
    </source>
</reference>
<proteinExistence type="predicted"/>
<dbReference type="RefSeq" id="WP_109369445.1">
    <property type="nucleotide sequence ID" value="NZ_JABFCY010000008.1"/>
</dbReference>
<reference evidence="2" key="1">
    <citation type="submission" date="2017-12" db="EMBL/GenBank/DDBJ databases">
        <authorList>
            <person name="Hurst M.R.H."/>
        </authorList>
    </citation>
    <scope>NUCLEOTIDE SEQUENCE [LARGE SCALE GENOMIC DNA]</scope>
    <source>
        <strain evidence="2">FI11154</strain>
    </source>
</reference>
<sequence>MVVPEELQRRIEKSLADGGFTPAEMLLRRAHRLALDKTNGSGAAADTMLKEAGFSIRADDLSAVIEKKPWLLEVILQGVNRKPGDTGDHH</sequence>
<dbReference type="Proteomes" id="UP000574931">
    <property type="component" value="Unassembled WGS sequence"/>
</dbReference>
<protein>
    <submittedName>
        <fullName evidence="2">Uncharacterized protein</fullName>
    </submittedName>
</protein>
<gene>
    <name evidence="1" type="ORF">HKX02_13350</name>
    <name evidence="2" type="ORF">OHAE_1767</name>
</gene>
<evidence type="ECO:0000313" key="1">
    <source>
        <dbReference type="EMBL" id="NNU61226.1"/>
    </source>
</evidence>
<organism evidence="2 3">
    <name type="scientific">Ochrobactrum soli</name>
    <dbReference type="NCBI Taxonomy" id="2448455"/>
    <lineage>
        <taxon>Bacteria</taxon>
        <taxon>Pseudomonadati</taxon>
        <taxon>Pseudomonadota</taxon>
        <taxon>Alphaproteobacteria</taxon>
        <taxon>Hyphomicrobiales</taxon>
        <taxon>Brucellaceae</taxon>
        <taxon>Brucella/Ochrobactrum group</taxon>
        <taxon>Ochrobactrum</taxon>
    </lineage>
</organism>
<accession>A0A2P9HQ34</accession>
<dbReference type="AlphaFoldDB" id="A0A2P9HQ34"/>
<dbReference type="Proteomes" id="UP000246073">
    <property type="component" value="Unassembled WGS sequence"/>
</dbReference>
<evidence type="ECO:0000313" key="2">
    <source>
        <dbReference type="EMBL" id="SPL65900.1"/>
    </source>
</evidence>
<evidence type="ECO:0000313" key="4">
    <source>
        <dbReference type="Proteomes" id="UP000574931"/>
    </source>
</evidence>
<reference evidence="3" key="2">
    <citation type="submission" date="2017-12" db="EMBL/GenBank/DDBJ databases">
        <authorList>
            <person name="Diaz M."/>
        </authorList>
    </citation>
    <scope>NUCLEOTIDE SEQUENCE [LARGE SCALE GENOMIC DNA]</scope>
    <source>
        <strain evidence="3">FI11154</strain>
    </source>
</reference>
<keyword evidence="4" id="KW-1185">Reference proteome</keyword>
<evidence type="ECO:0000313" key="3">
    <source>
        <dbReference type="Proteomes" id="UP000246073"/>
    </source>
</evidence>
<dbReference type="EMBL" id="JABFCY010000008">
    <property type="protein sequence ID" value="NNU61226.1"/>
    <property type="molecule type" value="Genomic_DNA"/>
</dbReference>
<name>A0A2P9HQ34_9HYPH</name>
<dbReference type="EMBL" id="OOFM01000005">
    <property type="protein sequence ID" value="SPL65900.1"/>
    <property type="molecule type" value="Genomic_DNA"/>
</dbReference>